<keyword evidence="3" id="KW-1133">Transmembrane helix</keyword>
<proteinExistence type="predicted"/>
<keyword evidence="2" id="KW-0812">Transmembrane</keyword>
<accession>A0AA88HSG8</accession>
<comment type="caution">
    <text evidence="6">The sequence shown here is derived from an EMBL/GenBank/DDBJ whole genome shotgun (WGS) entry which is preliminary data.</text>
</comment>
<evidence type="ECO:0000256" key="3">
    <source>
        <dbReference type="ARBA" id="ARBA00022989"/>
    </source>
</evidence>
<dbReference type="SUPFAM" id="SSF53822">
    <property type="entry name" value="Periplasmic binding protein-like I"/>
    <property type="match status" value="1"/>
</dbReference>
<evidence type="ECO:0000256" key="1">
    <source>
        <dbReference type="ARBA" id="ARBA00004370"/>
    </source>
</evidence>
<dbReference type="EMBL" id="JAVRJZ010000012">
    <property type="protein sequence ID" value="KAK2714950.1"/>
    <property type="molecule type" value="Genomic_DNA"/>
</dbReference>
<gene>
    <name evidence="6" type="ORF">QYM36_009823</name>
</gene>
<dbReference type="InterPro" id="IPR028082">
    <property type="entry name" value="Peripla_BP_I"/>
</dbReference>
<organism evidence="6 7">
    <name type="scientific">Artemia franciscana</name>
    <name type="common">Brine shrimp</name>
    <name type="synonym">Artemia sanfranciscana</name>
    <dbReference type="NCBI Taxonomy" id="6661"/>
    <lineage>
        <taxon>Eukaryota</taxon>
        <taxon>Metazoa</taxon>
        <taxon>Ecdysozoa</taxon>
        <taxon>Arthropoda</taxon>
        <taxon>Crustacea</taxon>
        <taxon>Branchiopoda</taxon>
        <taxon>Anostraca</taxon>
        <taxon>Artemiidae</taxon>
        <taxon>Artemia</taxon>
    </lineage>
</organism>
<evidence type="ECO:0000259" key="5">
    <source>
        <dbReference type="Pfam" id="PF01094"/>
    </source>
</evidence>
<reference evidence="6" key="1">
    <citation type="submission" date="2023-07" db="EMBL/GenBank/DDBJ databases">
        <title>Chromosome-level genome assembly of Artemia franciscana.</title>
        <authorList>
            <person name="Jo E."/>
        </authorList>
    </citation>
    <scope>NUCLEOTIDE SEQUENCE</scope>
    <source>
        <tissue evidence="6">Whole body</tissue>
    </source>
</reference>
<dbReference type="GO" id="GO:0016020">
    <property type="term" value="C:membrane"/>
    <property type="evidence" value="ECO:0007669"/>
    <property type="project" value="UniProtKB-SubCell"/>
</dbReference>
<name>A0AA88HSG8_ARTSF</name>
<keyword evidence="4" id="KW-0472">Membrane</keyword>
<dbReference type="InterPro" id="IPR001828">
    <property type="entry name" value="ANF_lig-bd_rcpt"/>
</dbReference>
<sequence length="240" mass="26836">VKSRSIYVCLDEEADFPLSPDHVKGQNQSVVPHCHFALRCHAFRGPPDRKSCKQISNGVQAVFGPSDPLLGAHIQSICDALEIPHLESRLDTEIHVKGSQEFTVNLHPSQELLNSAYKDLMTYLNWTKVAIVYEENGGVQLLYRHSYVMRLGINVADLDYTNNNEVLTGDPATAEALPDEIIYFSQLLGMKINTAKTKVLGQNLQSDYLLVLYGQELEKVNSFNYLGSLIDSRRGCNLDV</sequence>
<evidence type="ECO:0000256" key="2">
    <source>
        <dbReference type="ARBA" id="ARBA00022692"/>
    </source>
</evidence>
<dbReference type="Pfam" id="PF01094">
    <property type="entry name" value="ANF_receptor"/>
    <property type="match status" value="1"/>
</dbReference>
<keyword evidence="7" id="KW-1185">Reference proteome</keyword>
<comment type="subcellular location">
    <subcellularLocation>
        <location evidence="1">Membrane</location>
    </subcellularLocation>
</comment>
<dbReference type="Proteomes" id="UP001187531">
    <property type="component" value="Unassembled WGS sequence"/>
</dbReference>
<dbReference type="Gene3D" id="3.40.50.2300">
    <property type="match status" value="1"/>
</dbReference>
<feature type="non-terminal residue" evidence="6">
    <location>
        <position position="240"/>
    </location>
</feature>
<evidence type="ECO:0000256" key="4">
    <source>
        <dbReference type="ARBA" id="ARBA00023136"/>
    </source>
</evidence>
<feature type="domain" description="Receptor ligand binding region" evidence="5">
    <location>
        <begin position="50"/>
        <end position="143"/>
    </location>
</feature>
<protein>
    <recommendedName>
        <fullName evidence="5">Receptor ligand binding region domain-containing protein</fullName>
    </recommendedName>
</protein>
<dbReference type="AlphaFoldDB" id="A0AA88HSG8"/>
<evidence type="ECO:0000313" key="6">
    <source>
        <dbReference type="EMBL" id="KAK2714950.1"/>
    </source>
</evidence>
<evidence type="ECO:0000313" key="7">
    <source>
        <dbReference type="Proteomes" id="UP001187531"/>
    </source>
</evidence>